<comment type="similarity">
    <text evidence="1">Belongs to the E.coli NlpD/Haemophilus LppB family.</text>
</comment>
<feature type="compositionally biased region" description="Gly residues" evidence="2">
    <location>
        <begin position="97"/>
        <end position="107"/>
    </location>
</feature>
<dbReference type="InterPro" id="IPR018392">
    <property type="entry name" value="LysM"/>
</dbReference>
<keyword evidence="4" id="KW-0378">Hydrolase</keyword>
<feature type="domain" description="LysM" evidence="3">
    <location>
        <begin position="216"/>
        <end position="260"/>
    </location>
</feature>
<dbReference type="CDD" id="cd00118">
    <property type="entry name" value="LysM"/>
    <property type="match status" value="2"/>
</dbReference>
<dbReference type="CDD" id="cd12797">
    <property type="entry name" value="M23_peptidase"/>
    <property type="match status" value="1"/>
</dbReference>
<dbReference type="SMART" id="SM00257">
    <property type="entry name" value="LysM"/>
    <property type="match status" value="2"/>
</dbReference>
<reference evidence="4 5" key="1">
    <citation type="submission" date="2016-08" db="EMBL/GenBank/DDBJ databases">
        <authorList>
            <person name="Seilhamer J.J."/>
        </authorList>
    </citation>
    <scope>NUCLEOTIDE SEQUENCE [LARGE SCALE GENOMIC DNA]</scope>
    <source>
        <strain evidence="4 5">CCBAU 10071</strain>
    </source>
</reference>
<protein>
    <submittedName>
        <fullName evidence="4">Murein DD-endopeptidase MepM and murein hydrolase activator NlpD, contain LysM domain</fullName>
    </submittedName>
</protein>
<feature type="region of interest" description="Disordered" evidence="2">
    <location>
        <begin position="41"/>
        <end position="127"/>
    </location>
</feature>
<dbReference type="InterPro" id="IPR050570">
    <property type="entry name" value="Cell_wall_metabolism_enzyme"/>
</dbReference>
<evidence type="ECO:0000256" key="2">
    <source>
        <dbReference type="SAM" id="MobiDB-lite"/>
    </source>
</evidence>
<evidence type="ECO:0000313" key="5">
    <source>
        <dbReference type="Proteomes" id="UP000183174"/>
    </source>
</evidence>
<dbReference type="Proteomes" id="UP000183174">
    <property type="component" value="Unassembled WGS sequence"/>
</dbReference>
<dbReference type="FunFam" id="2.70.70.10:FF:000038">
    <property type="entry name" value="Murein DD-endopeptidase MepM/ murein hydrolase activator NlpD"/>
    <property type="match status" value="1"/>
</dbReference>
<dbReference type="EMBL" id="FMAE01000005">
    <property type="protein sequence ID" value="SCB35440.1"/>
    <property type="molecule type" value="Genomic_DNA"/>
</dbReference>
<evidence type="ECO:0000313" key="4">
    <source>
        <dbReference type="EMBL" id="SCB35440.1"/>
    </source>
</evidence>
<dbReference type="Pfam" id="PF01476">
    <property type="entry name" value="LysM"/>
    <property type="match status" value="2"/>
</dbReference>
<accession>A0A1C3W5W6</accession>
<name>A0A1C3W5W6_9BRAD</name>
<dbReference type="GO" id="GO:0004222">
    <property type="term" value="F:metalloendopeptidase activity"/>
    <property type="evidence" value="ECO:0007669"/>
    <property type="project" value="TreeGrafter"/>
</dbReference>
<dbReference type="PROSITE" id="PS51782">
    <property type="entry name" value="LYSM"/>
    <property type="match status" value="2"/>
</dbReference>
<dbReference type="Pfam" id="PF01551">
    <property type="entry name" value="Peptidase_M23"/>
    <property type="match status" value="1"/>
</dbReference>
<feature type="domain" description="LysM" evidence="3">
    <location>
        <begin position="139"/>
        <end position="183"/>
    </location>
</feature>
<organism evidence="4 5">
    <name type="scientific">Bradyrhizobium yuanmingense</name>
    <dbReference type="NCBI Taxonomy" id="108015"/>
    <lineage>
        <taxon>Bacteria</taxon>
        <taxon>Pseudomonadati</taxon>
        <taxon>Pseudomonadota</taxon>
        <taxon>Alphaproteobacteria</taxon>
        <taxon>Hyphomicrobiales</taxon>
        <taxon>Nitrobacteraceae</taxon>
        <taxon>Bradyrhizobium</taxon>
    </lineage>
</organism>
<dbReference type="AlphaFoldDB" id="A0A1C3W5W6"/>
<proteinExistence type="inferred from homology"/>
<dbReference type="SUPFAM" id="SSF54106">
    <property type="entry name" value="LysM domain"/>
    <property type="match status" value="2"/>
</dbReference>
<feature type="compositionally biased region" description="Polar residues" evidence="2">
    <location>
        <begin position="69"/>
        <end position="81"/>
    </location>
</feature>
<dbReference type="Gene3D" id="3.10.350.10">
    <property type="entry name" value="LysM domain"/>
    <property type="match status" value="2"/>
</dbReference>
<dbReference type="InterPro" id="IPR011055">
    <property type="entry name" value="Dup_hybrid_motif"/>
</dbReference>
<gene>
    <name evidence="4" type="ORF">GA0061099_1005323</name>
</gene>
<evidence type="ECO:0000256" key="1">
    <source>
        <dbReference type="ARBA" id="ARBA00038420"/>
    </source>
</evidence>
<dbReference type="RefSeq" id="WP_036028228.1">
    <property type="nucleotide sequence ID" value="NZ_FMAE01000005.1"/>
</dbReference>
<sequence length="461" mass="46627">MSAVAELLYSRRVPQVAVLALISFSFAGCSADMSSRLSQTNFSNPFASEQTGSVQQPPPPQRELPQYARPQTQPGYYQSQALPPPAVSAPQSYPVASGGGVSGGGRGVSSYAPPAQPHLETTATVPPRSVAAAQPAGGTKIIVGTSDTLDVLAKRYRVTPQAILAANGYKGPRALSPGQQLIIPSPATAAAPAPATAPVAAAPAAKPVAAVAAPPSTHFVNRGDTLASIARKNRISAAELARANGIDPSAKLKLGTKLTVPGAKTAAVAAPVAAAPVAAAPVAGTLQPVAAAPAPATKMATAAAPVQSARLAQATSNVEEKAAETPAKAAEATGALPTFRWPVRGKVVTSYGAKTNGKSNDGINLAVPEGTPVKAAEDGVVAYSGNELKGYGNLVLVRHSNGYVTAYAHASELLVKRGDTIKRGQVIAKSGQSGEVASPQLHFEIRKGSSPVDPLQFLNGA</sequence>
<dbReference type="PANTHER" id="PTHR21666:SF263">
    <property type="entry name" value="MUREIN HYDROLASE ACTIVATOR NLPD"/>
    <property type="match status" value="1"/>
</dbReference>
<dbReference type="PANTHER" id="PTHR21666">
    <property type="entry name" value="PEPTIDASE-RELATED"/>
    <property type="match status" value="1"/>
</dbReference>
<dbReference type="SUPFAM" id="SSF51261">
    <property type="entry name" value="Duplicated hybrid motif"/>
    <property type="match status" value="1"/>
</dbReference>
<dbReference type="InterPro" id="IPR016047">
    <property type="entry name" value="M23ase_b-sheet_dom"/>
</dbReference>
<feature type="compositionally biased region" description="Polar residues" evidence="2">
    <location>
        <begin position="41"/>
        <end position="54"/>
    </location>
</feature>
<dbReference type="Gene3D" id="2.70.70.10">
    <property type="entry name" value="Glucose Permease (Domain IIA)"/>
    <property type="match status" value="1"/>
</dbReference>
<evidence type="ECO:0000259" key="3">
    <source>
        <dbReference type="PROSITE" id="PS51782"/>
    </source>
</evidence>
<dbReference type="InterPro" id="IPR036779">
    <property type="entry name" value="LysM_dom_sf"/>
</dbReference>